<evidence type="ECO:0000256" key="1">
    <source>
        <dbReference type="SAM" id="MobiDB-lite"/>
    </source>
</evidence>
<feature type="chain" id="PRO_5032890482" description="C2H2-type domain-containing protein" evidence="2">
    <location>
        <begin position="21"/>
        <end position="122"/>
    </location>
</feature>
<proteinExistence type="predicted"/>
<dbReference type="Proteomes" id="UP000596742">
    <property type="component" value="Unassembled WGS sequence"/>
</dbReference>
<accession>A0A8B6EXK1</accession>
<gene>
    <name evidence="4" type="ORF">MGAL_10B042292</name>
</gene>
<name>A0A8B6EXK1_MYTGA</name>
<evidence type="ECO:0000259" key="3">
    <source>
        <dbReference type="PROSITE" id="PS00028"/>
    </source>
</evidence>
<dbReference type="PROSITE" id="PS00028">
    <property type="entry name" value="ZINC_FINGER_C2H2_1"/>
    <property type="match status" value="1"/>
</dbReference>
<feature type="region of interest" description="Disordered" evidence="1">
    <location>
        <begin position="62"/>
        <end position="84"/>
    </location>
</feature>
<dbReference type="EMBL" id="UYJE01005730">
    <property type="protein sequence ID" value="VDI39771.1"/>
    <property type="molecule type" value="Genomic_DNA"/>
</dbReference>
<dbReference type="AlphaFoldDB" id="A0A8B6EXK1"/>
<keyword evidence="5" id="KW-1185">Reference proteome</keyword>
<keyword evidence="2" id="KW-0732">Signal</keyword>
<organism evidence="4 5">
    <name type="scientific">Mytilus galloprovincialis</name>
    <name type="common">Mediterranean mussel</name>
    <dbReference type="NCBI Taxonomy" id="29158"/>
    <lineage>
        <taxon>Eukaryota</taxon>
        <taxon>Metazoa</taxon>
        <taxon>Spiralia</taxon>
        <taxon>Lophotrochozoa</taxon>
        <taxon>Mollusca</taxon>
        <taxon>Bivalvia</taxon>
        <taxon>Autobranchia</taxon>
        <taxon>Pteriomorphia</taxon>
        <taxon>Mytilida</taxon>
        <taxon>Mytiloidea</taxon>
        <taxon>Mytilidae</taxon>
        <taxon>Mytilinae</taxon>
        <taxon>Mytilus</taxon>
    </lineage>
</organism>
<sequence length="122" mass="13765">MNGFQILFVMPILIIASVSGCCWTHGGCFSTPYTCCETYTSVIYKLFEALYKCSVKPKLTLSQNIHSPNPGPNSTSPQPGTSPYRCRRCTAQFPDRRQQYLHGMREHNKTWPGAIQSRVMAK</sequence>
<dbReference type="InterPro" id="IPR013087">
    <property type="entry name" value="Znf_C2H2_type"/>
</dbReference>
<reference evidence="4" key="1">
    <citation type="submission" date="2018-11" db="EMBL/GenBank/DDBJ databases">
        <authorList>
            <person name="Alioto T."/>
            <person name="Alioto T."/>
        </authorList>
    </citation>
    <scope>NUCLEOTIDE SEQUENCE</scope>
</reference>
<comment type="caution">
    <text evidence="4">The sequence shown here is derived from an EMBL/GenBank/DDBJ whole genome shotgun (WGS) entry which is preliminary data.</text>
</comment>
<evidence type="ECO:0000313" key="4">
    <source>
        <dbReference type="EMBL" id="VDI39771.1"/>
    </source>
</evidence>
<protein>
    <recommendedName>
        <fullName evidence="3">C2H2-type domain-containing protein</fullName>
    </recommendedName>
</protein>
<evidence type="ECO:0000313" key="5">
    <source>
        <dbReference type="Proteomes" id="UP000596742"/>
    </source>
</evidence>
<feature type="domain" description="C2H2-type" evidence="3">
    <location>
        <begin position="86"/>
        <end position="107"/>
    </location>
</feature>
<feature type="signal peptide" evidence="2">
    <location>
        <begin position="1"/>
        <end position="20"/>
    </location>
</feature>
<feature type="compositionally biased region" description="Polar residues" evidence="1">
    <location>
        <begin position="62"/>
        <end position="81"/>
    </location>
</feature>
<evidence type="ECO:0000256" key="2">
    <source>
        <dbReference type="SAM" id="SignalP"/>
    </source>
</evidence>